<dbReference type="PANTHER" id="PTHR30627:SF2">
    <property type="entry name" value="PEPTIDOGLYCAN D,D-TRANSPEPTIDASE MRDA"/>
    <property type="match status" value="1"/>
</dbReference>
<dbReference type="SUPFAM" id="SSF56519">
    <property type="entry name" value="Penicillin binding protein dimerisation domain"/>
    <property type="match status" value="1"/>
</dbReference>
<feature type="binding site" evidence="14">
    <location>
        <position position="351"/>
    </location>
    <ligand>
        <name>Zn(2+)</name>
        <dbReference type="ChEBI" id="CHEBI:29105"/>
    </ligand>
</feature>
<keyword evidence="8 14" id="KW-0378">Hydrolase</keyword>
<dbReference type="Proteomes" id="UP000648984">
    <property type="component" value="Unassembled WGS sequence"/>
</dbReference>
<dbReference type="GO" id="GO:0009002">
    <property type="term" value="F:serine-type D-Ala-D-Ala carboxypeptidase activity"/>
    <property type="evidence" value="ECO:0007669"/>
    <property type="project" value="UniProtKB-EC"/>
</dbReference>
<evidence type="ECO:0000256" key="10">
    <source>
        <dbReference type="ARBA" id="ARBA00022984"/>
    </source>
</evidence>
<dbReference type="InterPro" id="IPR001460">
    <property type="entry name" value="PCN-bd_Tpept"/>
</dbReference>
<feature type="domain" description="Penicillin-binding protein dimerisation" evidence="17">
    <location>
        <begin position="62"/>
        <end position="236"/>
    </location>
</feature>
<keyword evidence="13 14" id="KW-0961">Cell wall biogenesis/degradation</keyword>
<keyword evidence="9 14" id="KW-0133">Cell shape</keyword>
<sequence length="662" mass="72720">MMEFRTPDEELAGFRRRVLVAGLFVAVCFGLLAARFYYLQVLRYDYYHTRAEDNRIALLPMVPNRGTIADRNGVAVARNYAAYTLEITPSRVSDLEATIDALAQIVQIEPRDRRRFRKLLEESKNFESLPIRTRLTEEEVARFVARRYQFPGVEVQARLFRDYPFGELASHVIGYIGRINQRDQERIEETGVVANYRGSDYIGKSGLEMSYEAELHGITGAEQVEVNAGGRAVRQLSRTPAVTGNDLDLTLDIEMQKIAEAAFGNRRGALVAIEPATGGVLALVSKPTFDPNLFVDGISNEDWKSLNDSPDHPLVNRAIFSTYPPGSTFKPFMALAGLAAGKRTITQTIPDPGYFMFGGRRFMDDKIGGHGMVDLHKSIVVSCNTYYYQLANDLGIEGIANFMRPLGFGSRTGVDLNGEGEGVLPTPDWKRKRFRKKEHQKWFGGETISVGIGQGYNAYTPLQMANALAAVVNDGKMFRPHVVRHVVNPVTGERRLVEPEPVRQLALKPEHLAAVRQAMVDVNKAGTGARAFAGAPYSAGGKTGTAQVFSLRGQRYVEGRVIERLRDHSWFIAYAPADKPTIALAVLVENGGFGAQSAAPIARQVIDFHLLGKRREQPAGEDAAAVDEGDEEHAEHGAAAHEGAPDATLVPPAADPAGGQVQ</sequence>
<evidence type="ECO:0000256" key="15">
    <source>
        <dbReference type="SAM" id="MobiDB-lite"/>
    </source>
</evidence>
<evidence type="ECO:0000313" key="18">
    <source>
        <dbReference type="EMBL" id="NMG74567.1"/>
    </source>
</evidence>
<evidence type="ECO:0000259" key="17">
    <source>
        <dbReference type="Pfam" id="PF03717"/>
    </source>
</evidence>
<evidence type="ECO:0000313" key="19">
    <source>
        <dbReference type="Proteomes" id="UP000648984"/>
    </source>
</evidence>
<evidence type="ECO:0000256" key="9">
    <source>
        <dbReference type="ARBA" id="ARBA00022960"/>
    </source>
</evidence>
<dbReference type="Pfam" id="PF00905">
    <property type="entry name" value="Transpeptidase"/>
    <property type="match status" value="1"/>
</dbReference>
<dbReference type="InterPro" id="IPR017790">
    <property type="entry name" value="Penicillin-binding_protein_2"/>
</dbReference>
<accession>A0ABX1QB11</accession>
<dbReference type="NCBIfam" id="TIGR03423">
    <property type="entry name" value="pbp2_mrdA"/>
    <property type="match status" value="1"/>
</dbReference>
<reference evidence="18 19" key="1">
    <citation type="submission" date="2019-12" db="EMBL/GenBank/DDBJ databases">
        <title>Comparative genomics gives insights into the taxonomy of the Azoarcus-Aromatoleum group and reveals separate origins of nif in the plant-associated Azoarcus and non-plant-associated Aromatoleum sub-groups.</title>
        <authorList>
            <person name="Lafos M."/>
            <person name="Maluk M."/>
            <person name="Batista M."/>
            <person name="Junghare M."/>
            <person name="Carmona M."/>
            <person name="Faoro H."/>
            <person name="Cruz L.M."/>
            <person name="Battistoni F."/>
            <person name="De Souza E."/>
            <person name="Pedrosa F."/>
            <person name="Chen W.-M."/>
            <person name="Poole P.S."/>
            <person name="Dixon R.A."/>
            <person name="James E.K."/>
        </authorList>
    </citation>
    <scope>NUCLEOTIDE SEQUENCE [LARGE SCALE GENOMIC DNA]</scope>
    <source>
        <strain evidence="18 19">22Lin</strain>
    </source>
</reference>
<dbReference type="Gene3D" id="3.40.710.10">
    <property type="entry name" value="DD-peptidase/beta-lactamase superfamily"/>
    <property type="match status" value="1"/>
</dbReference>
<keyword evidence="4 14" id="KW-0997">Cell inner membrane</keyword>
<comment type="caution">
    <text evidence="18">The sequence shown here is derived from an EMBL/GenBank/DDBJ whole genome shotgun (WGS) entry which is preliminary data.</text>
</comment>
<dbReference type="SUPFAM" id="SSF56601">
    <property type="entry name" value="beta-lactamase/transpeptidase-like"/>
    <property type="match status" value="1"/>
</dbReference>
<keyword evidence="14" id="KW-0862">Zinc</keyword>
<keyword evidence="10 14" id="KW-0573">Peptidoglycan synthesis</keyword>
<evidence type="ECO:0000256" key="5">
    <source>
        <dbReference type="ARBA" id="ARBA00022645"/>
    </source>
</evidence>
<feature type="active site" description="Acyl-ester intermediate" evidence="14">
    <location>
        <position position="327"/>
    </location>
</feature>
<evidence type="ECO:0000256" key="1">
    <source>
        <dbReference type="ARBA" id="ARBA00004167"/>
    </source>
</evidence>
<feature type="domain" description="Penicillin-binding protein transpeptidase" evidence="16">
    <location>
        <begin position="268"/>
        <end position="606"/>
    </location>
</feature>
<feature type="region of interest" description="Disordered" evidence="15">
    <location>
        <begin position="616"/>
        <end position="662"/>
    </location>
</feature>
<feature type="binding site" evidence="14">
    <location>
        <position position="364"/>
    </location>
    <ligand>
        <name>Zn(2+)</name>
        <dbReference type="ChEBI" id="CHEBI:29105"/>
    </ligand>
</feature>
<dbReference type="EMBL" id="WTVQ01000009">
    <property type="protein sequence ID" value="NMG74567.1"/>
    <property type="molecule type" value="Genomic_DNA"/>
</dbReference>
<comment type="catalytic activity">
    <reaction evidence="14">
        <text>Preferential cleavage: (Ac)2-L-Lys-D-Ala-|-D-Ala. Also transpeptidation of peptidyl-alanyl moieties that are N-acyl substituents of D-alanine.</text>
        <dbReference type="EC" id="3.4.16.4"/>
    </reaction>
</comment>
<evidence type="ECO:0000256" key="7">
    <source>
        <dbReference type="ARBA" id="ARBA00022692"/>
    </source>
</evidence>
<evidence type="ECO:0000256" key="3">
    <source>
        <dbReference type="ARBA" id="ARBA00022475"/>
    </source>
</evidence>
<comment type="function">
    <text evidence="14">Catalyzes cross-linking of the peptidoglycan cell wall.</text>
</comment>
<evidence type="ECO:0000256" key="11">
    <source>
        <dbReference type="ARBA" id="ARBA00022989"/>
    </source>
</evidence>
<dbReference type="HAMAP" id="MF_02081">
    <property type="entry name" value="MrdA_transpept"/>
    <property type="match status" value="1"/>
</dbReference>
<name>A0ABX1QB11_9RHOO</name>
<evidence type="ECO:0000256" key="14">
    <source>
        <dbReference type="HAMAP-Rule" id="MF_02081"/>
    </source>
</evidence>
<organism evidence="18 19">
    <name type="scientific">Aromatoleum diolicum</name>
    <dbReference type="NCBI Taxonomy" id="75796"/>
    <lineage>
        <taxon>Bacteria</taxon>
        <taxon>Pseudomonadati</taxon>
        <taxon>Pseudomonadota</taxon>
        <taxon>Betaproteobacteria</taxon>
        <taxon>Rhodocyclales</taxon>
        <taxon>Rhodocyclaceae</taxon>
        <taxon>Aromatoleum</taxon>
    </lineage>
</organism>
<proteinExistence type="inferred from homology"/>
<keyword evidence="11 14" id="KW-1133">Transmembrane helix</keyword>
<gene>
    <name evidence="14 18" type="primary">mrdA</name>
    <name evidence="18" type="ORF">GPA25_07310</name>
</gene>
<feature type="binding site" evidence="14">
    <location>
        <position position="383"/>
    </location>
    <ligand>
        <name>Zn(2+)</name>
        <dbReference type="ChEBI" id="CHEBI:29105"/>
    </ligand>
</feature>
<dbReference type="Pfam" id="PF03717">
    <property type="entry name" value="PBP_dimer"/>
    <property type="match status" value="1"/>
</dbReference>
<dbReference type="PANTHER" id="PTHR30627">
    <property type="entry name" value="PEPTIDOGLYCAN D,D-TRANSPEPTIDASE"/>
    <property type="match status" value="1"/>
</dbReference>
<dbReference type="Gene3D" id="3.30.1390.30">
    <property type="entry name" value="Penicillin-binding protein 2a, domain 3"/>
    <property type="match status" value="1"/>
</dbReference>
<dbReference type="InterPro" id="IPR036138">
    <property type="entry name" value="PBP_dimer_sf"/>
</dbReference>
<evidence type="ECO:0000256" key="8">
    <source>
        <dbReference type="ARBA" id="ARBA00022801"/>
    </source>
</evidence>
<dbReference type="InterPro" id="IPR005311">
    <property type="entry name" value="PBP_dimer"/>
</dbReference>
<keyword evidence="7 14" id="KW-0812">Transmembrane</keyword>
<keyword evidence="14" id="KW-0479">Metal-binding</keyword>
<evidence type="ECO:0000259" key="16">
    <source>
        <dbReference type="Pfam" id="PF00905"/>
    </source>
</evidence>
<evidence type="ECO:0000256" key="13">
    <source>
        <dbReference type="ARBA" id="ARBA00023316"/>
    </source>
</evidence>
<protein>
    <recommendedName>
        <fullName evidence="14">Peptidoglycan D,D-transpeptidase MrdA</fullName>
        <ecNumber evidence="14">3.4.16.4</ecNumber>
    </recommendedName>
    <alternativeName>
        <fullName evidence="14">Penicillin-binding protein 2</fullName>
        <shortName evidence="14">PBP-2</shortName>
    </alternativeName>
</protein>
<keyword evidence="3 14" id="KW-1003">Cell membrane</keyword>
<comment type="subcellular location">
    <subcellularLocation>
        <location evidence="2">Cell membrane</location>
    </subcellularLocation>
    <subcellularLocation>
        <location evidence="1">Membrane</location>
        <topology evidence="1">Single-pass membrane protein</topology>
    </subcellularLocation>
</comment>
<evidence type="ECO:0000256" key="4">
    <source>
        <dbReference type="ARBA" id="ARBA00022519"/>
    </source>
</evidence>
<comment type="cofactor">
    <cofactor evidence="14">
        <name>Zn(2+)</name>
        <dbReference type="ChEBI" id="CHEBI:29105"/>
    </cofactor>
    <text evidence="14">Binds one Zn(2+) ion per subunit.</text>
</comment>
<comment type="pathway">
    <text evidence="14">Cell wall biogenesis; peptidoglycan biosynthesis.</text>
</comment>
<keyword evidence="5 14" id="KW-0121">Carboxypeptidase</keyword>
<keyword evidence="6 14" id="KW-0645">Protease</keyword>
<evidence type="ECO:0000256" key="12">
    <source>
        <dbReference type="ARBA" id="ARBA00023136"/>
    </source>
</evidence>
<keyword evidence="19" id="KW-1185">Reference proteome</keyword>
<comment type="similarity">
    <text evidence="14">Belongs to the transpeptidase family. MrdA subfamily.</text>
</comment>
<evidence type="ECO:0000256" key="2">
    <source>
        <dbReference type="ARBA" id="ARBA00004236"/>
    </source>
</evidence>
<dbReference type="InterPro" id="IPR050515">
    <property type="entry name" value="Beta-lactam/transpept"/>
</dbReference>
<dbReference type="Gene3D" id="3.90.1310.10">
    <property type="entry name" value="Penicillin-binding protein 2a (Domain 2)"/>
    <property type="match status" value="1"/>
</dbReference>
<dbReference type="InterPro" id="IPR012338">
    <property type="entry name" value="Beta-lactam/transpept-like"/>
</dbReference>
<dbReference type="RefSeq" id="WP_169259719.1">
    <property type="nucleotide sequence ID" value="NZ_WTVQ01000009.1"/>
</dbReference>
<dbReference type="EC" id="3.4.16.4" evidence="14"/>
<feature type="binding site" evidence="14">
    <location>
        <position position="370"/>
    </location>
    <ligand>
        <name>Zn(2+)</name>
        <dbReference type="ChEBI" id="CHEBI:29105"/>
    </ligand>
</feature>
<evidence type="ECO:0000256" key="6">
    <source>
        <dbReference type="ARBA" id="ARBA00022670"/>
    </source>
</evidence>
<keyword evidence="12 14" id="KW-0472">Membrane</keyword>